<evidence type="ECO:0000313" key="1">
    <source>
        <dbReference type="EMBL" id="MBP0437189.1"/>
    </source>
</evidence>
<dbReference type="AlphaFoldDB" id="A0A8J7UI02"/>
<dbReference type="Proteomes" id="UP000666240">
    <property type="component" value="Unassembled WGS sequence"/>
</dbReference>
<protein>
    <submittedName>
        <fullName evidence="1">DUF72 domain-containing protein</fullName>
    </submittedName>
</protein>
<comment type="caution">
    <text evidence="1">The sequence shown here is derived from an EMBL/GenBank/DDBJ whole genome shotgun (WGS) entry which is preliminary data.</text>
</comment>
<accession>A0A8J7UI02</accession>
<dbReference type="InterPro" id="IPR002763">
    <property type="entry name" value="DUF72"/>
</dbReference>
<dbReference type="PANTHER" id="PTHR30348:SF14">
    <property type="entry name" value="BLR8050 PROTEIN"/>
    <property type="match status" value="1"/>
</dbReference>
<dbReference type="Pfam" id="PF01904">
    <property type="entry name" value="DUF72"/>
    <property type="match status" value="1"/>
</dbReference>
<gene>
    <name evidence="1" type="ORF">J5Y06_00805</name>
</gene>
<dbReference type="Gene3D" id="3.20.20.410">
    <property type="entry name" value="Protein of unknown function UPF0759"/>
    <property type="match status" value="1"/>
</dbReference>
<organism evidence="1 2">
    <name type="scientific">Tianweitania sediminis</name>
    <dbReference type="NCBI Taxonomy" id="1502156"/>
    <lineage>
        <taxon>Bacteria</taxon>
        <taxon>Pseudomonadati</taxon>
        <taxon>Pseudomonadota</taxon>
        <taxon>Alphaproteobacteria</taxon>
        <taxon>Hyphomicrobiales</taxon>
        <taxon>Phyllobacteriaceae</taxon>
        <taxon>Tianweitania</taxon>
    </lineage>
</organism>
<dbReference type="InterPro" id="IPR036520">
    <property type="entry name" value="UPF0759_sf"/>
</dbReference>
<dbReference type="RefSeq" id="WP_209333222.1">
    <property type="nucleotide sequence ID" value="NZ_JAGIYY010000001.1"/>
</dbReference>
<proteinExistence type="predicted"/>
<reference evidence="1" key="1">
    <citation type="submission" date="2021-03" db="EMBL/GenBank/DDBJ databases">
        <title>Genome sequencing and assembly of Tianweitania sediminis.</title>
        <authorList>
            <person name="Chhetri G."/>
        </authorList>
    </citation>
    <scope>NUCLEOTIDE SEQUENCE</scope>
    <source>
        <strain evidence="1">Z8</strain>
    </source>
</reference>
<dbReference type="SUPFAM" id="SSF117396">
    <property type="entry name" value="TM1631-like"/>
    <property type="match status" value="1"/>
</dbReference>
<evidence type="ECO:0000313" key="2">
    <source>
        <dbReference type="Proteomes" id="UP000666240"/>
    </source>
</evidence>
<name>A0A8J7UI02_9HYPH</name>
<sequence>MEPSFAAAEVTNGVGPCTLRVGTAGWNIPKAVSDRFPGEGTHLQRYATTFRAAEINSSFYKPHRRVTYERWAESVPQDFRFSVKLPKSISHAASAEEQDALVHRFSEEVHGLGHRLGVVLVQFPPKRSFGRAEMDRLFARLSATFSCAIACEPRHVSWFEALAERFLIDRQIARVAADPPLFSQASGPGGCSGLRYYRLHGSPIVYRSSYDDGRLEQIAKTLEAAAASGGQTWCIFDNTAASAAAINALALTDVLCKSVAPDE</sequence>
<dbReference type="PANTHER" id="PTHR30348">
    <property type="entry name" value="UNCHARACTERIZED PROTEIN YECE"/>
    <property type="match status" value="1"/>
</dbReference>
<dbReference type="EMBL" id="JAGIYY010000001">
    <property type="protein sequence ID" value="MBP0437189.1"/>
    <property type="molecule type" value="Genomic_DNA"/>
</dbReference>
<keyword evidence="2" id="KW-1185">Reference proteome</keyword>